<reference evidence="1 2" key="1">
    <citation type="journal article" date="2022" name="bioRxiv">
        <title>Genomics of Preaxostyla Flagellates Illuminates Evolutionary Transitions and the Path Towards Mitochondrial Loss.</title>
        <authorList>
            <person name="Novak L.V.F."/>
            <person name="Treitli S.C."/>
            <person name="Pyrih J."/>
            <person name="Halakuc P."/>
            <person name="Pipaliya S.V."/>
            <person name="Vacek V."/>
            <person name="Brzon O."/>
            <person name="Soukal P."/>
            <person name="Eme L."/>
            <person name="Dacks J.B."/>
            <person name="Karnkowska A."/>
            <person name="Elias M."/>
            <person name="Hampl V."/>
        </authorList>
    </citation>
    <scope>NUCLEOTIDE SEQUENCE [LARGE SCALE GENOMIC DNA]</scope>
    <source>
        <strain evidence="1">NAU3</strain>
        <tissue evidence="1">Gut</tissue>
    </source>
</reference>
<comment type="caution">
    <text evidence="1">The sequence shown here is derived from an EMBL/GenBank/DDBJ whole genome shotgun (WGS) entry which is preliminary data.</text>
</comment>
<keyword evidence="2" id="KW-1185">Reference proteome</keyword>
<name>A0ABQ9X9G2_9EUKA</name>
<evidence type="ECO:0000313" key="1">
    <source>
        <dbReference type="EMBL" id="KAK2949191.1"/>
    </source>
</evidence>
<dbReference type="EMBL" id="JARBJD010000161">
    <property type="protein sequence ID" value="KAK2949191.1"/>
    <property type="molecule type" value="Genomic_DNA"/>
</dbReference>
<sequence>MRNTPVTFGLNRLFGVDGQIYGDNAGWCAPECRELYHVLPTVDEQLMTVKRLLSAPICVCSMRTRPFTWKPRFVGRMESTAPRRMFNVGSISKFLIGTLSQSHLLFIKAKNGELSIASYSFEASLPIAFLLLDLEGGQTTIFVSTTTGLLF</sequence>
<accession>A0ABQ9X9G2</accession>
<proteinExistence type="predicted"/>
<evidence type="ECO:0000313" key="2">
    <source>
        <dbReference type="Proteomes" id="UP001281761"/>
    </source>
</evidence>
<dbReference type="Proteomes" id="UP001281761">
    <property type="component" value="Unassembled WGS sequence"/>
</dbReference>
<protein>
    <recommendedName>
        <fullName evidence="3">Beta-lactamase-related domain-containing protein</fullName>
    </recommendedName>
</protein>
<gene>
    <name evidence="1" type="ORF">BLNAU_15917</name>
</gene>
<evidence type="ECO:0008006" key="3">
    <source>
        <dbReference type="Google" id="ProtNLM"/>
    </source>
</evidence>
<organism evidence="1 2">
    <name type="scientific">Blattamonas nauphoetae</name>
    <dbReference type="NCBI Taxonomy" id="2049346"/>
    <lineage>
        <taxon>Eukaryota</taxon>
        <taxon>Metamonada</taxon>
        <taxon>Preaxostyla</taxon>
        <taxon>Oxymonadida</taxon>
        <taxon>Blattamonas</taxon>
    </lineage>
</organism>